<gene>
    <name evidence="1" type="ORF">NLI96_g3650</name>
</gene>
<dbReference type="EMBL" id="JANAWD010000096">
    <property type="protein sequence ID" value="KAJ3487279.1"/>
    <property type="molecule type" value="Genomic_DNA"/>
</dbReference>
<name>A0AAD5YIT6_9APHY</name>
<evidence type="ECO:0000313" key="2">
    <source>
        <dbReference type="Proteomes" id="UP001212997"/>
    </source>
</evidence>
<proteinExistence type="predicted"/>
<comment type="caution">
    <text evidence="1">The sequence shown here is derived from an EMBL/GenBank/DDBJ whole genome shotgun (WGS) entry which is preliminary data.</text>
</comment>
<protein>
    <submittedName>
        <fullName evidence="1">Uncharacterized protein</fullName>
    </submittedName>
</protein>
<dbReference type="Proteomes" id="UP001212997">
    <property type="component" value="Unassembled WGS sequence"/>
</dbReference>
<evidence type="ECO:0000313" key="1">
    <source>
        <dbReference type="EMBL" id="KAJ3487279.1"/>
    </source>
</evidence>
<sequence length="164" mass="18683">MLQHFQPEGIVTPATQSSGDPFCPIDPNDDLHVGLLEIVSRRLRQYYDSEEPVQPRQGYENAFTVMYNMLRVIRNISPQKSDTKAKYLSQIYSTRVEMRQLAVQWGIQDDPALVSILANDNIKATRLLREVVQTKPNRKIAQALEGSYALSFLEFLNKAGLLTE</sequence>
<keyword evidence="2" id="KW-1185">Reference proteome</keyword>
<organism evidence="1 2">
    <name type="scientific">Meripilus lineatus</name>
    <dbReference type="NCBI Taxonomy" id="2056292"/>
    <lineage>
        <taxon>Eukaryota</taxon>
        <taxon>Fungi</taxon>
        <taxon>Dikarya</taxon>
        <taxon>Basidiomycota</taxon>
        <taxon>Agaricomycotina</taxon>
        <taxon>Agaricomycetes</taxon>
        <taxon>Polyporales</taxon>
        <taxon>Meripilaceae</taxon>
        <taxon>Meripilus</taxon>
    </lineage>
</organism>
<reference evidence="1" key="1">
    <citation type="submission" date="2022-07" db="EMBL/GenBank/DDBJ databases">
        <title>Genome Sequence of Physisporinus lineatus.</title>
        <authorList>
            <person name="Buettner E."/>
        </authorList>
    </citation>
    <scope>NUCLEOTIDE SEQUENCE</scope>
    <source>
        <strain evidence="1">VT162</strain>
    </source>
</reference>
<dbReference type="AlphaFoldDB" id="A0AAD5YIT6"/>
<accession>A0AAD5YIT6</accession>